<evidence type="ECO:0000256" key="1">
    <source>
        <dbReference type="SAM" id="MobiDB-lite"/>
    </source>
</evidence>
<feature type="compositionally biased region" description="Polar residues" evidence="1">
    <location>
        <begin position="125"/>
        <end position="135"/>
    </location>
</feature>
<accession>A0A5A7TQ52</accession>
<dbReference type="AlphaFoldDB" id="A0A5A7TQ52"/>
<gene>
    <name evidence="2" type="ORF">E6C27_scaffold30G002720</name>
</gene>
<sequence length="297" mass="33691">MDVLGRVHDEEAFKNFDWSTFDYTHSLNNLKTFLQWKKEAYELKRARSSKAVTYYKSMATFLLFSFSANRHVRVEGCEAALSSRRLCGSEADLRSPAELLRLQAIIDHRKSPAVEAAVLAGSPYATRQSRRSQAATVPPNRPTNPVDPPESGNPRRASFTHKPDPSRPSPHARRAFITSRAARPREPRLLPKPSRRLFQAEPIPACPAEPSSPFEPPNFWSFPQVSVEHLGPIDLERWISSARTQALQPRPRDIEDQIFVPTGVHVARVRERARDWVEAEVGARASWRATRSDRVEP</sequence>
<dbReference type="Proteomes" id="UP000321393">
    <property type="component" value="Unassembled WGS sequence"/>
</dbReference>
<dbReference type="OrthoDB" id="1930729at2759"/>
<comment type="caution">
    <text evidence="2">The sequence shown here is derived from an EMBL/GenBank/DDBJ whole genome shotgun (WGS) entry which is preliminary data.</text>
</comment>
<proteinExistence type="predicted"/>
<evidence type="ECO:0000313" key="3">
    <source>
        <dbReference type="Proteomes" id="UP000321393"/>
    </source>
</evidence>
<reference evidence="2 3" key="1">
    <citation type="submission" date="2019-08" db="EMBL/GenBank/DDBJ databases">
        <title>Draft genome sequences of two oriental melons (Cucumis melo L. var makuwa).</title>
        <authorList>
            <person name="Kwon S.-Y."/>
        </authorList>
    </citation>
    <scope>NUCLEOTIDE SEQUENCE [LARGE SCALE GENOMIC DNA]</scope>
    <source>
        <strain evidence="3">cv. SW 3</strain>
        <tissue evidence="2">Leaf</tissue>
    </source>
</reference>
<organism evidence="2 3">
    <name type="scientific">Cucumis melo var. makuwa</name>
    <name type="common">Oriental melon</name>
    <dbReference type="NCBI Taxonomy" id="1194695"/>
    <lineage>
        <taxon>Eukaryota</taxon>
        <taxon>Viridiplantae</taxon>
        <taxon>Streptophyta</taxon>
        <taxon>Embryophyta</taxon>
        <taxon>Tracheophyta</taxon>
        <taxon>Spermatophyta</taxon>
        <taxon>Magnoliopsida</taxon>
        <taxon>eudicotyledons</taxon>
        <taxon>Gunneridae</taxon>
        <taxon>Pentapetalae</taxon>
        <taxon>rosids</taxon>
        <taxon>fabids</taxon>
        <taxon>Cucurbitales</taxon>
        <taxon>Cucurbitaceae</taxon>
        <taxon>Benincaseae</taxon>
        <taxon>Cucumis</taxon>
    </lineage>
</organism>
<protein>
    <submittedName>
        <fullName evidence="2">Ulp1-like peptidase</fullName>
    </submittedName>
</protein>
<name>A0A5A7TQ52_CUCMM</name>
<feature type="region of interest" description="Disordered" evidence="1">
    <location>
        <begin position="122"/>
        <end position="197"/>
    </location>
</feature>
<feature type="compositionally biased region" description="Pro residues" evidence="1">
    <location>
        <begin position="139"/>
        <end position="148"/>
    </location>
</feature>
<dbReference type="EMBL" id="SSTE01014747">
    <property type="protein sequence ID" value="KAA0045254.1"/>
    <property type="molecule type" value="Genomic_DNA"/>
</dbReference>
<evidence type="ECO:0000313" key="2">
    <source>
        <dbReference type="EMBL" id="KAA0045254.1"/>
    </source>
</evidence>